<protein>
    <submittedName>
        <fullName evidence="1">Uncharacterized protein</fullName>
    </submittedName>
</protein>
<dbReference type="AlphaFoldDB" id="A0A328AVW7"/>
<keyword evidence="2" id="KW-1185">Reference proteome</keyword>
<reference evidence="2" key="1">
    <citation type="submission" date="2018-05" db="EMBL/GenBank/DDBJ databases">
        <authorList>
            <person name="Li X."/>
        </authorList>
    </citation>
    <scope>NUCLEOTIDE SEQUENCE [LARGE SCALE GENOMIC DNA]</scope>
    <source>
        <strain evidence="2">HKS-05</strain>
    </source>
</reference>
<comment type="caution">
    <text evidence="1">The sequence shown here is derived from an EMBL/GenBank/DDBJ whole genome shotgun (WGS) entry which is preliminary data.</text>
</comment>
<organism evidence="1 2">
    <name type="scientific">Phenylobacterium hankyongense</name>
    <dbReference type="NCBI Taxonomy" id="1813876"/>
    <lineage>
        <taxon>Bacteria</taxon>
        <taxon>Pseudomonadati</taxon>
        <taxon>Pseudomonadota</taxon>
        <taxon>Alphaproteobacteria</taxon>
        <taxon>Caulobacterales</taxon>
        <taxon>Caulobacteraceae</taxon>
        <taxon>Phenylobacterium</taxon>
    </lineage>
</organism>
<sequence length="157" mass="16838">MRPLWICGRTLGIDIPRSMPSRHTQRGGGVVVGLVVEPVVEEPVVEEPVVEEPAAPLPLMPELLAPDPPLIPGSLGLLVLEEAFLPLLDASEAERSEPMPMLLQATSDSPRRAADAAPAILVKVMTCVPVATACHRRVTNRRSRSRVPPPTIEAANN</sequence>
<evidence type="ECO:0000313" key="2">
    <source>
        <dbReference type="Proteomes" id="UP000249842"/>
    </source>
</evidence>
<dbReference type="EMBL" id="QFYP01000001">
    <property type="protein sequence ID" value="RAK59272.1"/>
    <property type="molecule type" value="Genomic_DNA"/>
</dbReference>
<dbReference type="Proteomes" id="UP000249842">
    <property type="component" value="Unassembled WGS sequence"/>
</dbReference>
<accession>A0A328AVW7</accession>
<gene>
    <name evidence="1" type="ORF">DJ021_05375</name>
</gene>
<evidence type="ECO:0000313" key="1">
    <source>
        <dbReference type="EMBL" id="RAK59272.1"/>
    </source>
</evidence>
<proteinExistence type="predicted"/>
<name>A0A328AVW7_9CAUL</name>